<feature type="compositionally biased region" description="Basic and acidic residues" evidence="1">
    <location>
        <begin position="259"/>
        <end position="270"/>
    </location>
</feature>
<dbReference type="GeneID" id="77728075"/>
<feature type="region of interest" description="Disordered" evidence="1">
    <location>
        <begin position="239"/>
        <end position="280"/>
    </location>
</feature>
<accession>A0AA38HAF6</accession>
<sequence length="541" mass="59028">MLACATSASPPPPPPPDPRQKEIKHYQDQAGRDDRSGTAKADTYLAVLSSSAWGLSVSETIVEKEVVLWAIVTPVGGRRRYERLRYRYGGGIEGKEDVTIWRESGGAAGQTAKHTRMLPLIPTPLAPRLSASTDQSAILFWLLSPRAVSEAEDVRVHSRRSLLSAPSRCLLTLETAIREGSGREGGTFQGEVYGVGRRCDGWSMDRRMRRKGDEGADGLGRCVVGAGVKVVQRSSQVYTKEEKGKKGKREGKCMGGEGDEWRIRNGGEPKSKRKGSRSWPIDVIGRQARHAEVGRADLMVSAVEGDEDRLAARMWREGLYLLHTTHPLAPQHDSPSRAVVQDLTQDPAKLPVACGEPARKRGASYDFQDIRSTNGPTAVAASGMATARSPSSYTQVSACGEGSGLLAPSLYQRLFFPQVTLKGHHRSERTSSLGRKTIAQDSAVPARRRSRYIPQSPDPPRSRFAVIIDSSSFFACSTVNLIQACFAVRAPSGSIWARESQATAMLSWLRAAKGKAVPCTRLRQFRGGLPSNADLNRNDQR</sequence>
<feature type="region of interest" description="Disordered" evidence="1">
    <location>
        <begin position="1"/>
        <end position="38"/>
    </location>
</feature>
<protein>
    <submittedName>
        <fullName evidence="2">Uncharacterized protein</fullName>
    </submittedName>
</protein>
<proteinExistence type="predicted"/>
<dbReference type="EMBL" id="JAKWFO010000005">
    <property type="protein sequence ID" value="KAI9637180.1"/>
    <property type="molecule type" value="Genomic_DNA"/>
</dbReference>
<evidence type="ECO:0000256" key="1">
    <source>
        <dbReference type="SAM" id="MobiDB-lite"/>
    </source>
</evidence>
<name>A0AA38HAF6_9TREE</name>
<feature type="compositionally biased region" description="Basic and acidic residues" evidence="1">
    <location>
        <begin position="18"/>
        <end position="37"/>
    </location>
</feature>
<gene>
    <name evidence="2" type="ORF">MKK02DRAFT_34205</name>
</gene>
<feature type="region of interest" description="Disordered" evidence="1">
    <location>
        <begin position="426"/>
        <end position="459"/>
    </location>
</feature>
<dbReference type="AlphaFoldDB" id="A0AA38HAF6"/>
<organism evidence="2 3">
    <name type="scientific">Dioszegia hungarica</name>
    <dbReference type="NCBI Taxonomy" id="4972"/>
    <lineage>
        <taxon>Eukaryota</taxon>
        <taxon>Fungi</taxon>
        <taxon>Dikarya</taxon>
        <taxon>Basidiomycota</taxon>
        <taxon>Agaricomycotina</taxon>
        <taxon>Tremellomycetes</taxon>
        <taxon>Tremellales</taxon>
        <taxon>Bulleribasidiaceae</taxon>
        <taxon>Dioszegia</taxon>
    </lineage>
</organism>
<reference evidence="2" key="1">
    <citation type="journal article" date="2022" name="G3 (Bethesda)">
        <title>High quality genome of the basidiomycete yeast Dioszegia hungarica PDD-24b-2 isolated from cloud water.</title>
        <authorList>
            <person name="Jarrige D."/>
            <person name="Haridas S."/>
            <person name="Bleykasten-Grosshans C."/>
            <person name="Joly M."/>
            <person name="Nadalig T."/>
            <person name="Sancelme M."/>
            <person name="Vuilleumier S."/>
            <person name="Grigoriev I.V."/>
            <person name="Amato P."/>
            <person name="Bringel F."/>
        </authorList>
    </citation>
    <scope>NUCLEOTIDE SEQUENCE</scope>
    <source>
        <strain evidence="2">PDD-24b-2</strain>
    </source>
</reference>
<dbReference type="RefSeq" id="XP_052946957.1">
    <property type="nucleotide sequence ID" value="XM_053088870.1"/>
</dbReference>
<evidence type="ECO:0000313" key="2">
    <source>
        <dbReference type="EMBL" id="KAI9637180.1"/>
    </source>
</evidence>
<keyword evidence="3" id="KW-1185">Reference proteome</keyword>
<comment type="caution">
    <text evidence="2">The sequence shown here is derived from an EMBL/GenBank/DDBJ whole genome shotgun (WGS) entry which is preliminary data.</text>
</comment>
<evidence type="ECO:0000313" key="3">
    <source>
        <dbReference type="Proteomes" id="UP001164286"/>
    </source>
</evidence>
<dbReference type="Proteomes" id="UP001164286">
    <property type="component" value="Unassembled WGS sequence"/>
</dbReference>